<evidence type="ECO:0000313" key="1">
    <source>
        <dbReference type="EMBL" id="PWR07359.1"/>
    </source>
</evidence>
<accession>A0A317CY61</accession>
<dbReference type="InterPro" id="IPR046105">
    <property type="entry name" value="DUF6042"/>
</dbReference>
<dbReference type="EMBL" id="QGKS01000482">
    <property type="protein sequence ID" value="PWR07359.1"/>
    <property type="molecule type" value="Genomic_DNA"/>
</dbReference>
<organism evidence="1 2">
    <name type="scientific">Micromonospora sicca</name>
    <dbReference type="NCBI Taxonomy" id="2202420"/>
    <lineage>
        <taxon>Bacteria</taxon>
        <taxon>Bacillati</taxon>
        <taxon>Actinomycetota</taxon>
        <taxon>Actinomycetes</taxon>
        <taxon>Micromonosporales</taxon>
        <taxon>Micromonosporaceae</taxon>
        <taxon>Micromonospora</taxon>
    </lineage>
</organism>
<dbReference type="AlphaFoldDB" id="A0A317CY61"/>
<comment type="caution">
    <text evidence="1">The sequence shown here is derived from an EMBL/GenBank/DDBJ whole genome shotgun (WGS) entry which is preliminary data.</text>
</comment>
<dbReference type="Pfam" id="PF19508">
    <property type="entry name" value="DUF6042"/>
    <property type="match status" value="1"/>
</dbReference>
<proteinExistence type="predicted"/>
<sequence>MTDSDGHEPIRVPALFQLGWYRWLPLSAMDFEHLLHRFPDLSRREAVQAQRVWDARRAGVDLDNNLAPDVLADSLPAAPAWPAAARPTGESGDEQAYEEELADQQRRIGEYDEVTTSLGIHPVRTAEQVLDLMITLGLIEVEAADEGEALRLAANPPLPTEVLPLSPEQRAEEDRLRWRSRYGALSQRVLRLFIHDASGGLSRVTLPTSLDRLATAIGSDAEDVRHAVQVLIDEGDFSAQRQGAPVDAERLVPHQRFDLVVDPSRFYADRISVQLNRPVERPDA</sequence>
<dbReference type="OrthoDB" id="3369851at2"/>
<gene>
    <name evidence="1" type="ORF">DKT69_34910</name>
</gene>
<dbReference type="Proteomes" id="UP000246050">
    <property type="component" value="Unassembled WGS sequence"/>
</dbReference>
<reference evidence="1 2" key="1">
    <citation type="submission" date="2018-05" db="EMBL/GenBank/DDBJ databases">
        <title>Micromonosporas from Atacama Desert.</title>
        <authorList>
            <person name="Carro L."/>
            <person name="Golinska P."/>
            <person name="Klenk H.-P."/>
            <person name="Goodfellow M."/>
        </authorList>
    </citation>
    <scope>NUCLEOTIDE SEQUENCE [LARGE SCALE GENOMIC DNA]</scope>
    <source>
        <strain evidence="1 2">4G51</strain>
    </source>
</reference>
<dbReference type="RefSeq" id="WP_109805641.1">
    <property type="nucleotide sequence ID" value="NZ_QGKS01000482.1"/>
</dbReference>
<name>A0A317CY61_9ACTN</name>
<protein>
    <submittedName>
        <fullName evidence="1">Uncharacterized protein</fullName>
    </submittedName>
</protein>
<evidence type="ECO:0000313" key="2">
    <source>
        <dbReference type="Proteomes" id="UP000246050"/>
    </source>
</evidence>